<organism evidence="1 2">
    <name type="scientific">Geobacillus thermoleovorans CCB_US3_UF5</name>
    <dbReference type="NCBI Taxonomy" id="1111068"/>
    <lineage>
        <taxon>Bacteria</taxon>
        <taxon>Bacillati</taxon>
        <taxon>Bacillota</taxon>
        <taxon>Bacilli</taxon>
        <taxon>Bacillales</taxon>
        <taxon>Anoxybacillaceae</taxon>
        <taxon>Geobacillus</taxon>
        <taxon>Geobacillus thermoleovorans group</taxon>
    </lineage>
</organism>
<dbReference type="Proteomes" id="UP000005636">
    <property type="component" value="Chromosome"/>
</dbReference>
<proteinExistence type="predicted"/>
<gene>
    <name evidence="1" type="ORF">GTCCBUS3UF5_28590</name>
</gene>
<dbReference type="EMBL" id="CP003125">
    <property type="protein sequence ID" value="AEV20162.1"/>
    <property type="molecule type" value="Genomic_DNA"/>
</dbReference>
<evidence type="ECO:0000313" key="2">
    <source>
        <dbReference type="Proteomes" id="UP000005636"/>
    </source>
</evidence>
<protein>
    <submittedName>
        <fullName evidence="1">Uncharacterized protein</fullName>
    </submittedName>
</protein>
<sequence>MMIDMTMANIPVPSLTFSSRFYFTKEDKERFRHILNNS</sequence>
<keyword evidence="2" id="KW-1185">Reference proteome</keyword>
<accession>A0ABN3ZXE0</accession>
<name>A0ABN3ZXE0_GEOTH</name>
<evidence type="ECO:0000313" key="1">
    <source>
        <dbReference type="EMBL" id="AEV20162.1"/>
    </source>
</evidence>
<reference evidence="1 2" key="1">
    <citation type="submission" date="2011-11" db="EMBL/GenBank/DDBJ databases">
        <title>Complete genome sequence of thermophilic Geobacillus thermoleovorans CCB_US3_UF5.</title>
        <authorList>
            <person name="Muhd Sakaff M.K.L."/>
            <person name="Abdul Rahman A.Y."/>
            <person name="Saito J.A."/>
            <person name="Hou S."/>
            <person name="Alam M."/>
        </authorList>
    </citation>
    <scope>NUCLEOTIDE SEQUENCE [LARGE SCALE GENOMIC DNA]</scope>
    <source>
        <strain evidence="1 2">CCB_US3_UF5</strain>
    </source>
</reference>